<dbReference type="RefSeq" id="WP_013852343.1">
    <property type="nucleotide sequence ID" value="NC_015600.1"/>
</dbReference>
<evidence type="ECO:0000313" key="2">
    <source>
        <dbReference type="Proteomes" id="UP000007946"/>
    </source>
</evidence>
<dbReference type="STRING" id="981540.SGPB_1977"/>
<proteinExistence type="predicted"/>
<gene>
    <name evidence="1" type="ordered locus">SGPB_1977</name>
</gene>
<name>F5X3V8_STRPX</name>
<dbReference type="Proteomes" id="UP000007946">
    <property type="component" value="Chromosome"/>
</dbReference>
<sequence>MTNKVENRREHNITSAAKNGDWTKVDKLLNQPIDNLERKKRYYGVTSLNTTVSNVGRVTELIDLYPDNTYNPVEQILIKERNKCLYNALSKLPEEELHIFLEMTLYGTSALQLTKETPFKSHKTVKKHYETTLNFLKNELRKYF</sequence>
<dbReference type="HOGENOM" id="CLU_146748_0_0_9"/>
<organism evidence="1 2">
    <name type="scientific">Streptococcus pasteurianus (strain ATCC 43144 / JCM 5346 / CCUG 46074 / CDC 1723-81)</name>
    <dbReference type="NCBI Taxonomy" id="981540"/>
    <lineage>
        <taxon>Bacteria</taxon>
        <taxon>Bacillati</taxon>
        <taxon>Bacillota</taxon>
        <taxon>Bacilli</taxon>
        <taxon>Lactobacillales</taxon>
        <taxon>Streptococcaceae</taxon>
        <taxon>Streptococcus</taxon>
    </lineage>
</organism>
<keyword evidence="2" id="KW-1185">Reference proteome</keyword>
<dbReference type="SUPFAM" id="SSF88659">
    <property type="entry name" value="Sigma3 and sigma4 domains of RNA polymerase sigma factors"/>
    <property type="match status" value="1"/>
</dbReference>
<reference evidence="1 2" key="1">
    <citation type="journal article" date="2011" name="PLoS ONE">
        <title>Sequencing and comparative genome analysis of two pathogenic Streptococcus gallolyticus subspecies: genome plasticity, adaptation and virulence.</title>
        <authorList>
            <person name="Lin I.-H."/>
            <person name="Liu T.-T."/>
            <person name="Teng Y.-T."/>
            <person name="Wu H.-L."/>
            <person name="Liu Y.-M."/>
            <person name="Wu K.-M."/>
            <person name="Chang C.-H."/>
            <person name="Hsu M.-T."/>
        </authorList>
    </citation>
    <scope>NUCLEOTIDE SEQUENCE [LARGE SCALE GENOMIC DNA]</scope>
    <source>
        <strain evidence="2">ATCC 43144 / JCM 5346 / CDC 1723-81</strain>
    </source>
</reference>
<accession>F5X3V8</accession>
<dbReference type="EMBL" id="AP012054">
    <property type="protein sequence ID" value="BAK30967.1"/>
    <property type="molecule type" value="Genomic_DNA"/>
</dbReference>
<protein>
    <submittedName>
        <fullName evidence="1">Uncharacterized protein</fullName>
    </submittedName>
</protein>
<evidence type="ECO:0000313" key="1">
    <source>
        <dbReference type="EMBL" id="BAK30967.1"/>
    </source>
</evidence>
<dbReference type="AlphaFoldDB" id="F5X3V8"/>
<dbReference type="InterPro" id="IPR013324">
    <property type="entry name" value="RNA_pol_sigma_r3/r4-like"/>
</dbReference>
<dbReference type="KEGG" id="stb:SGPB_1977"/>